<keyword evidence="2" id="KW-0808">Transferase</keyword>
<feature type="region of interest" description="Disordered" evidence="1">
    <location>
        <begin position="873"/>
        <end position="896"/>
    </location>
</feature>
<name>A0A2P6U1L9_CHLSO</name>
<feature type="compositionally biased region" description="Low complexity" evidence="1">
    <location>
        <begin position="587"/>
        <end position="599"/>
    </location>
</feature>
<comment type="caution">
    <text evidence="2">The sequence shown here is derived from an EMBL/GenBank/DDBJ whole genome shotgun (WGS) entry which is preliminary data.</text>
</comment>
<evidence type="ECO:0000313" key="2">
    <source>
        <dbReference type="EMBL" id="PRW60205.1"/>
    </source>
</evidence>
<evidence type="ECO:0000256" key="1">
    <source>
        <dbReference type="SAM" id="MobiDB-lite"/>
    </source>
</evidence>
<sequence>MEAVEPAAAAGAVWDAVEDFANAQQERCVSYAALMDAAAATPGVVQQWGRTSPYAHLLQRSNGTHLELYRSSAPDDTGAPLRTVVAVHLEHMGGMVAAKLCSLATPRAVGGFLAELRCLKRLNGRWGLSYDWRLQRGVIISKLFDGGDFASLIDRAVVQAWQCGERIRPHLLLRPLADVGQEVYEFNSCERHAWIDGKSSNVALRQQGPAGMIDVGSALPHGPARREDMAGTCNNHDPHSMCERQVTAQSDVSGLGVMTMDVIVGRPANNGGLTADGEGYKPLIFIFRMIRDFVNTHSCDELLDLDMPVSNLLGIEPSLALVGLLLVALLICPDNTMKLTLQEAAAAQRALARAQELYDNRQDGPGGVPFLAHFYLLLAQLCAFIGKRRPGLPDSPSVSRGGAAVLGEAGLAVVRELYTSCIASFNTAIRSAAPYCTRQGATTAEAWEFCTRELYLGEGQLPRVYHPALHPQQFDAMWAFEERDRAHWLTEHTILGIQNRFHSIFFSRQMYAAYQAFDGMLAEPLQQWLNSLLAPTVECAEAHVGHLLPPPAGASRTLTLAASLACGSRHARTRSPLCEQLQQMTLAERSSSGSEASSGMDDAHGDGDSQLHLGGEEEEQREEAESTAASGGGGMDSPGSSEAADREQPEPEAEDGPAALTGSAGFNQLQPVRAAAPPKSFKVDLAELRGLFAAEGLSLEGTVYLDAAMERLDRHPQMLAMEAAPAYSGTRGSTNRSAAAGLPAVAAVDFTSMVQSPDLLRNALALPKPVFCAASFYSTCSSIAYDWVDRHAVLAAAAMLQRMPAAARSRLGRRVWLVADVYGSALSLQQERLAGPSSSSSSHAGALALLPPVAAEESRAHALQFILTLQGGSSEVTSSANPPARRGRGGGGRRGAAAAAAAADAASNGQRWLEAAADCVAAQGVRRPYGPVNLSCGWAPLWALLREQGLDACPQLGTAWRSLVLRVLACPERIQRHGRLYLCLQDPSSAEAEFLPLPAFCPSK</sequence>
<keyword evidence="3" id="KW-1185">Reference proteome</keyword>
<dbReference type="InterPro" id="IPR011009">
    <property type="entry name" value="Kinase-like_dom_sf"/>
</dbReference>
<dbReference type="GO" id="GO:0016301">
    <property type="term" value="F:kinase activity"/>
    <property type="evidence" value="ECO:0007669"/>
    <property type="project" value="UniProtKB-KW"/>
</dbReference>
<dbReference type="SUPFAM" id="SSF56112">
    <property type="entry name" value="Protein kinase-like (PK-like)"/>
    <property type="match status" value="1"/>
</dbReference>
<proteinExistence type="predicted"/>
<reference evidence="2 3" key="1">
    <citation type="journal article" date="2018" name="Plant J.">
        <title>Genome sequences of Chlorella sorokiniana UTEX 1602 and Micractinium conductrix SAG 241.80: implications to maltose excretion by a green alga.</title>
        <authorList>
            <person name="Arriola M.B."/>
            <person name="Velmurugan N."/>
            <person name="Zhang Y."/>
            <person name="Plunkett M.H."/>
            <person name="Hondzo H."/>
            <person name="Barney B.M."/>
        </authorList>
    </citation>
    <scope>NUCLEOTIDE SEQUENCE [LARGE SCALE GENOMIC DNA]</scope>
    <source>
        <strain evidence="3">UTEX 1602</strain>
    </source>
</reference>
<dbReference type="Proteomes" id="UP000239899">
    <property type="component" value="Unassembled WGS sequence"/>
</dbReference>
<dbReference type="AlphaFoldDB" id="A0A2P6U1L9"/>
<accession>A0A2P6U1L9</accession>
<protein>
    <submittedName>
        <fullName evidence="2">Cysteine-rich receptor kinase 29</fullName>
    </submittedName>
</protein>
<evidence type="ECO:0000313" key="3">
    <source>
        <dbReference type="Proteomes" id="UP000239899"/>
    </source>
</evidence>
<organism evidence="2 3">
    <name type="scientific">Chlorella sorokiniana</name>
    <name type="common">Freshwater green alga</name>
    <dbReference type="NCBI Taxonomy" id="3076"/>
    <lineage>
        <taxon>Eukaryota</taxon>
        <taxon>Viridiplantae</taxon>
        <taxon>Chlorophyta</taxon>
        <taxon>core chlorophytes</taxon>
        <taxon>Trebouxiophyceae</taxon>
        <taxon>Chlorellales</taxon>
        <taxon>Chlorellaceae</taxon>
        <taxon>Chlorella clade</taxon>
        <taxon>Chlorella</taxon>
    </lineage>
</organism>
<dbReference type="EMBL" id="LHPG02000002">
    <property type="protein sequence ID" value="PRW60205.1"/>
    <property type="molecule type" value="Genomic_DNA"/>
</dbReference>
<keyword evidence="2" id="KW-0675">Receptor</keyword>
<gene>
    <name evidence="2" type="ORF">C2E21_0772</name>
</gene>
<keyword evidence="2" id="KW-0418">Kinase</keyword>
<feature type="region of interest" description="Disordered" evidence="1">
    <location>
        <begin position="584"/>
        <end position="664"/>
    </location>
</feature>